<feature type="compositionally biased region" description="Basic and acidic residues" evidence="1">
    <location>
        <begin position="56"/>
        <end position="65"/>
    </location>
</feature>
<proteinExistence type="predicted"/>
<dbReference type="EMBL" id="JACHEM010000021">
    <property type="protein sequence ID" value="MBB6439386.1"/>
    <property type="molecule type" value="Genomic_DNA"/>
</dbReference>
<comment type="caution">
    <text evidence="2">The sequence shown here is derived from an EMBL/GenBank/DDBJ whole genome shotgun (WGS) entry which is preliminary data.</text>
</comment>
<sequence>MHSSTRPAADPAEKSDTVRCTCCGLHKPLVSGAVIDHRPTRTATADCPGSGARRRTGAERAEGRPHLGAGRRRTPPAGAAADPRAAALDYAAQAAAAR</sequence>
<keyword evidence="3" id="KW-1185">Reference proteome</keyword>
<accession>A0A7X0HKL4</accession>
<dbReference type="RefSeq" id="WP_185035930.1">
    <property type="nucleotide sequence ID" value="NZ_BNBN01000015.1"/>
</dbReference>
<gene>
    <name evidence="2" type="ORF">HNQ79_005898</name>
</gene>
<evidence type="ECO:0000313" key="3">
    <source>
        <dbReference type="Proteomes" id="UP000540423"/>
    </source>
</evidence>
<name>A0A7X0HKL4_9ACTN</name>
<dbReference type="AlphaFoldDB" id="A0A7X0HKL4"/>
<organism evidence="2 3">
    <name type="scientific">Streptomyces candidus</name>
    <dbReference type="NCBI Taxonomy" id="67283"/>
    <lineage>
        <taxon>Bacteria</taxon>
        <taxon>Bacillati</taxon>
        <taxon>Actinomycetota</taxon>
        <taxon>Actinomycetes</taxon>
        <taxon>Kitasatosporales</taxon>
        <taxon>Streptomycetaceae</taxon>
        <taxon>Streptomyces</taxon>
    </lineage>
</organism>
<feature type="region of interest" description="Disordered" evidence="1">
    <location>
        <begin position="34"/>
        <end position="84"/>
    </location>
</feature>
<reference evidence="2 3" key="1">
    <citation type="submission" date="2020-08" db="EMBL/GenBank/DDBJ databases">
        <title>Genomic Encyclopedia of Type Strains, Phase IV (KMG-IV): sequencing the most valuable type-strain genomes for metagenomic binning, comparative biology and taxonomic classification.</title>
        <authorList>
            <person name="Goeker M."/>
        </authorList>
    </citation>
    <scope>NUCLEOTIDE SEQUENCE [LARGE SCALE GENOMIC DNA]</scope>
    <source>
        <strain evidence="2 3">DSM 40141</strain>
    </source>
</reference>
<dbReference type="Proteomes" id="UP000540423">
    <property type="component" value="Unassembled WGS sequence"/>
</dbReference>
<evidence type="ECO:0000256" key="1">
    <source>
        <dbReference type="SAM" id="MobiDB-lite"/>
    </source>
</evidence>
<protein>
    <submittedName>
        <fullName evidence="2">Uncharacterized protein</fullName>
    </submittedName>
</protein>
<feature type="compositionally biased region" description="Low complexity" evidence="1">
    <location>
        <begin position="75"/>
        <end position="84"/>
    </location>
</feature>
<evidence type="ECO:0000313" key="2">
    <source>
        <dbReference type="EMBL" id="MBB6439386.1"/>
    </source>
</evidence>